<dbReference type="OrthoDB" id="9807864at2"/>
<proteinExistence type="predicted"/>
<feature type="domain" description="2Fe-2S ferredoxin-type" evidence="1">
    <location>
        <begin position="1"/>
        <end position="95"/>
    </location>
</feature>
<protein>
    <submittedName>
        <fullName evidence="2">Ferredoxin</fullName>
    </submittedName>
</protein>
<dbReference type="RefSeq" id="WP_079409651.1">
    <property type="nucleotide sequence ID" value="NZ_MBTG01000003.1"/>
</dbReference>
<evidence type="ECO:0000313" key="2">
    <source>
        <dbReference type="EMBL" id="OPH60900.1"/>
    </source>
</evidence>
<evidence type="ECO:0000313" key="3">
    <source>
        <dbReference type="Proteomes" id="UP000190626"/>
    </source>
</evidence>
<dbReference type="AlphaFoldDB" id="A0A1V4HS41"/>
<dbReference type="GO" id="GO:0051536">
    <property type="term" value="F:iron-sulfur cluster binding"/>
    <property type="evidence" value="ECO:0007669"/>
    <property type="project" value="InterPro"/>
</dbReference>
<dbReference type="PROSITE" id="PS51085">
    <property type="entry name" value="2FE2S_FER_2"/>
    <property type="match status" value="1"/>
</dbReference>
<evidence type="ECO:0000259" key="1">
    <source>
        <dbReference type="PROSITE" id="PS51085"/>
    </source>
</evidence>
<sequence length="97" mass="10969">MLELKTRKTQKTVEAVTGLTILDHALKDDVDWGFSCTRGTCARCRCYVASGRDLLSVPSEEEEDRLEPEELEQGYRLACQCVVKQDGTISVTHKPYF</sequence>
<dbReference type="Gene3D" id="3.10.20.30">
    <property type="match status" value="1"/>
</dbReference>
<dbReference type="Pfam" id="PF00111">
    <property type="entry name" value="Fer2"/>
    <property type="match status" value="1"/>
</dbReference>
<comment type="caution">
    <text evidence="2">The sequence shown here is derived from an EMBL/GenBank/DDBJ whole genome shotgun (WGS) entry which is preliminary data.</text>
</comment>
<dbReference type="InterPro" id="IPR036010">
    <property type="entry name" value="2Fe-2S_ferredoxin-like_sf"/>
</dbReference>
<dbReference type="STRING" id="1469647.BC351_17065"/>
<reference evidence="3" key="1">
    <citation type="submission" date="2016-07" db="EMBL/GenBank/DDBJ databases">
        <authorList>
            <person name="Florea S."/>
            <person name="Webb J.S."/>
            <person name="Jaromczyk J."/>
            <person name="Schardl C.L."/>
        </authorList>
    </citation>
    <scope>NUCLEOTIDE SEQUENCE [LARGE SCALE GENOMIC DNA]</scope>
    <source>
        <strain evidence="3">CY1</strain>
    </source>
</reference>
<gene>
    <name evidence="2" type="ORF">BC351_17065</name>
</gene>
<dbReference type="InterPro" id="IPR012675">
    <property type="entry name" value="Beta-grasp_dom_sf"/>
</dbReference>
<keyword evidence="3" id="KW-1185">Reference proteome</keyword>
<dbReference type="SUPFAM" id="SSF54292">
    <property type="entry name" value="2Fe-2S ferredoxin-like"/>
    <property type="match status" value="1"/>
</dbReference>
<dbReference type="InterPro" id="IPR001041">
    <property type="entry name" value="2Fe-2S_ferredoxin-type"/>
</dbReference>
<accession>A0A1V4HS41</accession>
<dbReference type="Proteomes" id="UP000190626">
    <property type="component" value="Unassembled WGS sequence"/>
</dbReference>
<dbReference type="EMBL" id="MBTG01000003">
    <property type="protein sequence ID" value="OPH60900.1"/>
    <property type="molecule type" value="Genomic_DNA"/>
</dbReference>
<organism evidence="2 3">
    <name type="scientific">Paenibacillus ferrarius</name>
    <dbReference type="NCBI Taxonomy" id="1469647"/>
    <lineage>
        <taxon>Bacteria</taxon>
        <taxon>Bacillati</taxon>
        <taxon>Bacillota</taxon>
        <taxon>Bacilli</taxon>
        <taxon>Bacillales</taxon>
        <taxon>Paenibacillaceae</taxon>
        <taxon>Paenibacillus</taxon>
    </lineage>
</organism>
<dbReference type="CDD" id="cd00207">
    <property type="entry name" value="fer2"/>
    <property type="match status" value="1"/>
</dbReference>
<name>A0A1V4HS41_9BACL</name>